<evidence type="ECO:0000313" key="6">
    <source>
        <dbReference type="EMBL" id="MBC3472614.1"/>
    </source>
</evidence>
<dbReference type="RefSeq" id="WP_186603624.1">
    <property type="nucleotide sequence ID" value="NZ_JABWRP020000013.1"/>
</dbReference>
<dbReference type="PANTHER" id="PTHR43353:SF5">
    <property type="entry name" value="SUCCINATE-SEMIALDEHYDE DEHYDROGENASE, MITOCHONDRIAL"/>
    <property type="match status" value="1"/>
</dbReference>
<dbReference type="Gene3D" id="3.40.605.10">
    <property type="entry name" value="Aldehyde Dehydrogenase, Chain A, domain 1"/>
    <property type="match status" value="1"/>
</dbReference>
<dbReference type="GO" id="GO:0004777">
    <property type="term" value="F:succinate-semialdehyde dehydrogenase (NAD+) activity"/>
    <property type="evidence" value="ECO:0007669"/>
    <property type="project" value="TreeGrafter"/>
</dbReference>
<feature type="active site" evidence="3">
    <location>
        <position position="247"/>
    </location>
</feature>
<dbReference type="InterPro" id="IPR029510">
    <property type="entry name" value="Ald_DH_CS_GLU"/>
</dbReference>
<organism evidence="6">
    <name type="scientific">Pseudomonas vlassakiae</name>
    <dbReference type="NCBI Taxonomy" id="485888"/>
    <lineage>
        <taxon>Bacteria</taxon>
        <taxon>Pseudomonadati</taxon>
        <taxon>Pseudomonadota</taxon>
        <taxon>Gammaproteobacteria</taxon>
        <taxon>Pseudomonadales</taxon>
        <taxon>Pseudomonadaceae</taxon>
        <taxon>Pseudomonas</taxon>
    </lineage>
</organism>
<evidence type="ECO:0000313" key="7">
    <source>
        <dbReference type="EMBL" id="MBV4542793.1"/>
    </source>
</evidence>
<proteinExistence type="inferred from homology"/>
<name>A0A923GKB9_9PSED</name>
<dbReference type="Gene3D" id="3.40.309.10">
    <property type="entry name" value="Aldehyde Dehydrogenase, Chain A, domain 2"/>
    <property type="match status" value="1"/>
</dbReference>
<dbReference type="PANTHER" id="PTHR43353">
    <property type="entry name" value="SUCCINATE-SEMIALDEHYDE DEHYDROGENASE, MITOCHONDRIAL"/>
    <property type="match status" value="1"/>
</dbReference>
<comment type="caution">
    <text evidence="6">The sequence shown here is derived from an EMBL/GenBank/DDBJ whole genome shotgun (WGS) entry which is preliminary data.</text>
</comment>
<reference evidence="7" key="3">
    <citation type="submission" date="2021-06" db="EMBL/GenBank/DDBJ databases">
        <title>Updating the genus Pseudomonas: Description of 43 new species and partition of the Pseudomonas putida group.</title>
        <authorList>
            <person name="Girard L."/>
            <person name="Lood C."/>
            <person name="Vandamme P."/>
            <person name="Rokni-Zadeh H."/>
            <person name="Van Noort V."/>
            <person name="Hofte M."/>
            <person name="Lavigne R."/>
            <person name="De Mot R."/>
        </authorList>
    </citation>
    <scope>NUCLEOTIDE SEQUENCE</scope>
    <source>
        <strain evidence="7">RW4S2</strain>
    </source>
</reference>
<reference evidence="6 8" key="1">
    <citation type="journal article" date="2020" name="Microorganisms">
        <title>Reliable Identification of Environmental Pseudomonas Isolates Using the rpoD Gene.</title>
        <authorList>
            <consortium name="The Broad Institute Genome Sequencing Platform"/>
            <person name="Girard L."/>
            <person name="Lood C."/>
            <person name="Rokni-Zadeh H."/>
            <person name="van Noort V."/>
            <person name="Lavigne R."/>
            <person name="De Mot R."/>
        </authorList>
    </citation>
    <scope>NUCLEOTIDE SEQUENCE</scope>
    <source>
        <strain evidence="6 8">RW4S2</strain>
    </source>
</reference>
<dbReference type="EMBL" id="JABWRP010000017">
    <property type="protein sequence ID" value="MBC3472614.1"/>
    <property type="molecule type" value="Genomic_DNA"/>
</dbReference>
<gene>
    <name evidence="7" type="ORF">HU738_017235</name>
    <name evidence="6" type="ORF">HU738_18825</name>
</gene>
<keyword evidence="8" id="KW-1185">Reference proteome</keyword>
<dbReference type="Pfam" id="PF00171">
    <property type="entry name" value="Aldedh"/>
    <property type="match status" value="1"/>
</dbReference>
<protein>
    <submittedName>
        <fullName evidence="6">NAD-dependent succinate-semialdehyde dehydrogenase</fullName>
    </submittedName>
</protein>
<dbReference type="CDD" id="cd07103">
    <property type="entry name" value="ALDH_F5_SSADH_GabD"/>
    <property type="match status" value="1"/>
</dbReference>
<evidence type="ECO:0000313" key="8">
    <source>
        <dbReference type="Proteomes" id="UP000628137"/>
    </source>
</evidence>
<comment type="similarity">
    <text evidence="1 4">Belongs to the aldehyde dehydrogenase family.</text>
</comment>
<evidence type="ECO:0000256" key="4">
    <source>
        <dbReference type="RuleBase" id="RU003345"/>
    </source>
</evidence>
<reference evidence="6" key="2">
    <citation type="submission" date="2020-07" db="EMBL/GenBank/DDBJ databases">
        <authorList>
            <person name="Lood C."/>
            <person name="Girard L."/>
        </authorList>
    </citation>
    <scope>NUCLEOTIDE SEQUENCE</scope>
    <source>
        <strain evidence="6">RW4S2</strain>
    </source>
</reference>
<dbReference type="InterPro" id="IPR015590">
    <property type="entry name" value="Aldehyde_DH_dom"/>
</dbReference>
<keyword evidence="2 4" id="KW-0560">Oxidoreductase</keyword>
<dbReference type="InterPro" id="IPR050740">
    <property type="entry name" value="Aldehyde_DH_Superfamily"/>
</dbReference>
<dbReference type="AlphaFoldDB" id="A0A923GKB9"/>
<evidence type="ECO:0000256" key="2">
    <source>
        <dbReference type="ARBA" id="ARBA00023002"/>
    </source>
</evidence>
<dbReference type="Proteomes" id="UP000628137">
    <property type="component" value="Unassembled WGS sequence"/>
</dbReference>
<accession>A0A923GKB9</accession>
<dbReference type="PROSITE" id="PS00687">
    <property type="entry name" value="ALDEHYDE_DEHYDR_GLU"/>
    <property type="match status" value="1"/>
</dbReference>
<dbReference type="InterPro" id="IPR016162">
    <property type="entry name" value="Ald_DH_N"/>
</dbReference>
<feature type="domain" description="Aldehyde dehydrogenase" evidence="5">
    <location>
        <begin position="11"/>
        <end position="468"/>
    </location>
</feature>
<evidence type="ECO:0000256" key="3">
    <source>
        <dbReference type="PROSITE-ProRule" id="PRU10007"/>
    </source>
</evidence>
<dbReference type="SUPFAM" id="SSF53720">
    <property type="entry name" value="ALDH-like"/>
    <property type="match status" value="1"/>
</dbReference>
<sequence>MDSKLYIEGRWIEARERDAIPNLNPATDEVIGAIPVATADDVSRAAESAGKGFDQWSQFTPDARANILTKVGQLLRERRLDLARTLTCEQGKILSESLVEIDVSAAIFEWYAGEARRLYGRLIPASQPGMELKVTVEPVGPVAIFTPWNFPLIEPAAHAAAALAAGCSVVIKVAEDTPLTGVALIQALIDAGVPPLAVNLLTGNPGAIASRLIESPQIRKVSLTGSVAVGKLLAGQAGSLLKTSTMELGGNAPVIIYDDVDVKETASLLAVRKSRNAGQVCTAGNRFFIHERIYDEFLEHYSKALSSLVVGHGLDEASHVGPLVNARRVAAMEEFVSNARSTGAEVALGGYRIGDTGNFFANTIITDGRPDLLAGTQEVFGPISPLWKFSDTDAVIAASNDTNVGLAGYVFTKNLSLANYVSNRLKVGVVAVNHCTAMFVEAPFGGMKDSGFGHICGKEGLDAYLKTKLTSICYPS</sequence>
<dbReference type="FunFam" id="3.40.605.10:FF:000007">
    <property type="entry name" value="NAD/NADP-dependent betaine aldehyde dehydrogenase"/>
    <property type="match status" value="1"/>
</dbReference>
<dbReference type="InterPro" id="IPR016161">
    <property type="entry name" value="Ald_DH/histidinol_DH"/>
</dbReference>
<evidence type="ECO:0000259" key="5">
    <source>
        <dbReference type="Pfam" id="PF00171"/>
    </source>
</evidence>
<dbReference type="InterPro" id="IPR016163">
    <property type="entry name" value="Ald_DH_C"/>
</dbReference>
<evidence type="ECO:0000256" key="1">
    <source>
        <dbReference type="ARBA" id="ARBA00009986"/>
    </source>
</evidence>
<dbReference type="EMBL" id="JABWRP020000013">
    <property type="protein sequence ID" value="MBV4542793.1"/>
    <property type="molecule type" value="Genomic_DNA"/>
</dbReference>
<dbReference type="GO" id="GO:0009450">
    <property type="term" value="P:gamma-aminobutyric acid catabolic process"/>
    <property type="evidence" value="ECO:0007669"/>
    <property type="project" value="TreeGrafter"/>
</dbReference>